<dbReference type="RefSeq" id="WP_146201587.1">
    <property type="nucleotide sequence ID" value="NZ_QGDO01000001.1"/>
</dbReference>
<protein>
    <recommendedName>
        <fullName evidence="4">WD40 repeat protein</fullName>
    </recommendedName>
</protein>
<evidence type="ECO:0000313" key="2">
    <source>
        <dbReference type="EMBL" id="PWJ43852.1"/>
    </source>
</evidence>
<dbReference type="OrthoDB" id="1075535at2"/>
<keyword evidence="3" id="KW-1185">Reference proteome</keyword>
<dbReference type="Proteomes" id="UP000245535">
    <property type="component" value="Unassembled WGS sequence"/>
</dbReference>
<sequence length="277" mass="31287">MKHTFIILLCLLTTSVFAQSSKLIKLDVKGYRAKLSANGNELIYTSTGLKGLKYYNLKERKEKILSEEIGAGYQPFFNNGKIVFQEKVGGVERLKEYNLLSKNSVLIKSDKSPREWLTQKVSTSSRVSKVEAMVASTSERLNKYELTYSDGSRQSMSPMGTNEKYIWVNLSPDKTKVLFKVVGLSAFVADLKGNILHDLGDLDSPKWVDDSKIVYMKTEEDHDSFIKADIYTVDLSNLEHQKLTEGIDQIALYPDMVSNKLVFNTPTGDIYLLEIAQ</sequence>
<feature type="signal peptide" evidence="1">
    <location>
        <begin position="1"/>
        <end position="18"/>
    </location>
</feature>
<dbReference type="AlphaFoldDB" id="A0A315ZEU5"/>
<reference evidence="2 3" key="1">
    <citation type="submission" date="2018-03" db="EMBL/GenBank/DDBJ databases">
        <title>Genomic Encyclopedia of Archaeal and Bacterial Type Strains, Phase II (KMG-II): from individual species to whole genera.</title>
        <authorList>
            <person name="Goeker M."/>
        </authorList>
    </citation>
    <scope>NUCLEOTIDE SEQUENCE [LARGE SCALE GENOMIC DNA]</scope>
    <source>
        <strain evidence="2 3">DSM 28229</strain>
    </source>
</reference>
<evidence type="ECO:0000256" key="1">
    <source>
        <dbReference type="SAM" id="SignalP"/>
    </source>
</evidence>
<gene>
    <name evidence="2" type="ORF">BC781_101198</name>
</gene>
<organism evidence="2 3">
    <name type="scientific">Sediminitomix flava</name>
    <dbReference type="NCBI Taxonomy" id="379075"/>
    <lineage>
        <taxon>Bacteria</taxon>
        <taxon>Pseudomonadati</taxon>
        <taxon>Bacteroidota</taxon>
        <taxon>Cytophagia</taxon>
        <taxon>Cytophagales</taxon>
        <taxon>Flammeovirgaceae</taxon>
        <taxon>Sediminitomix</taxon>
    </lineage>
</organism>
<evidence type="ECO:0008006" key="4">
    <source>
        <dbReference type="Google" id="ProtNLM"/>
    </source>
</evidence>
<name>A0A315ZEU5_SEDFL</name>
<keyword evidence="1" id="KW-0732">Signal</keyword>
<evidence type="ECO:0000313" key="3">
    <source>
        <dbReference type="Proteomes" id="UP000245535"/>
    </source>
</evidence>
<feature type="chain" id="PRO_5016399002" description="WD40 repeat protein" evidence="1">
    <location>
        <begin position="19"/>
        <end position="277"/>
    </location>
</feature>
<dbReference type="EMBL" id="QGDO01000001">
    <property type="protein sequence ID" value="PWJ43852.1"/>
    <property type="molecule type" value="Genomic_DNA"/>
</dbReference>
<accession>A0A315ZEU5</accession>
<dbReference type="SUPFAM" id="SSF69304">
    <property type="entry name" value="Tricorn protease N-terminal domain"/>
    <property type="match status" value="1"/>
</dbReference>
<comment type="caution">
    <text evidence="2">The sequence shown here is derived from an EMBL/GenBank/DDBJ whole genome shotgun (WGS) entry which is preliminary data.</text>
</comment>
<proteinExistence type="predicted"/>